<evidence type="ECO:0000313" key="4">
    <source>
        <dbReference type="Proteomes" id="UP000053831"/>
    </source>
</evidence>
<feature type="compositionally biased region" description="Polar residues" evidence="2">
    <location>
        <begin position="11"/>
        <end position="21"/>
    </location>
</feature>
<evidence type="ECO:0000313" key="3">
    <source>
        <dbReference type="EMBL" id="KOS17019.1"/>
    </source>
</evidence>
<reference evidence="3 4" key="1">
    <citation type="submission" date="2015-07" db="EMBL/GenBank/DDBJ databases">
        <title>The genome of the fungus Escovopsis weberi, a specialized disease agent of ant agriculture.</title>
        <authorList>
            <person name="de Man T.J."/>
            <person name="Stajich J.E."/>
            <person name="Kubicek C.P."/>
            <person name="Chenthamara K."/>
            <person name="Atanasova L."/>
            <person name="Druzhinina I.S."/>
            <person name="Birnbaum S."/>
            <person name="Barribeau S.M."/>
            <person name="Teiling C."/>
            <person name="Suen G."/>
            <person name="Currie C."/>
            <person name="Gerardo N.M."/>
        </authorList>
    </citation>
    <scope>NUCLEOTIDE SEQUENCE [LARGE SCALE GENOMIC DNA]</scope>
</reference>
<proteinExistence type="predicted"/>
<feature type="coiled-coil region" evidence="1">
    <location>
        <begin position="143"/>
        <end position="205"/>
    </location>
</feature>
<dbReference type="Proteomes" id="UP000053831">
    <property type="component" value="Unassembled WGS sequence"/>
</dbReference>
<keyword evidence="1" id="KW-0175">Coiled coil</keyword>
<organism evidence="3 4">
    <name type="scientific">Escovopsis weberi</name>
    <dbReference type="NCBI Taxonomy" id="150374"/>
    <lineage>
        <taxon>Eukaryota</taxon>
        <taxon>Fungi</taxon>
        <taxon>Dikarya</taxon>
        <taxon>Ascomycota</taxon>
        <taxon>Pezizomycotina</taxon>
        <taxon>Sordariomycetes</taxon>
        <taxon>Hypocreomycetidae</taxon>
        <taxon>Hypocreales</taxon>
        <taxon>Hypocreaceae</taxon>
        <taxon>Escovopsis</taxon>
    </lineage>
</organism>
<feature type="region of interest" description="Disordered" evidence="2">
    <location>
        <begin position="8"/>
        <end position="61"/>
    </location>
</feature>
<protein>
    <submittedName>
        <fullName evidence="3">Uncharacterized protein</fullName>
    </submittedName>
</protein>
<dbReference type="EMBL" id="LGSR01000028">
    <property type="protein sequence ID" value="KOS17019.1"/>
    <property type="molecule type" value="Genomic_DNA"/>
</dbReference>
<comment type="caution">
    <text evidence="3">The sequence shown here is derived from an EMBL/GenBank/DDBJ whole genome shotgun (WGS) entry which is preliminary data.</text>
</comment>
<evidence type="ECO:0000256" key="1">
    <source>
        <dbReference type="SAM" id="Coils"/>
    </source>
</evidence>
<sequence>MAFIYDCMRSDNPSRGASPDSTESRDHSVMDNAAAVRGTPSDVSMTPTESAGSPSHMSMTPTGDPAGIMDLLRILVQNTTHLDGKLSNKMDSLAAQARSQDETNKERLGEMHALNEHLRGQVDSLTAEAQSSRDTIRMLEGKIQGMAALNERLGAKMDDLKAESRQSRDAIDDLRGRVSDLTRLNQSLSDKMDGLHAEAQEAKAAVGRLEGALGSVLEGTASTTDMLCNRIDRVEDQIGKVQELGRVSQAAEARGRHGHDERLDGLRAMLLDADTAGKHHSAVSTTTHGILSRIEAQQLAERVGLAVQIQQVHEALDKGFVAGEHGWAGVEQSIARRVDLVEARMYELDPREAFFARLDRMEYRLGRVGRRMVSRKSLVRNLVILWRKARKAIAQAEQQQRLIMTRLNAL</sequence>
<dbReference type="AlphaFoldDB" id="A0A0M9VRV7"/>
<gene>
    <name evidence="3" type="ORF">ESCO_005859</name>
</gene>
<evidence type="ECO:0000256" key="2">
    <source>
        <dbReference type="SAM" id="MobiDB-lite"/>
    </source>
</evidence>
<feature type="compositionally biased region" description="Polar residues" evidence="2">
    <location>
        <begin position="41"/>
        <end position="61"/>
    </location>
</feature>
<name>A0A0M9VRV7_ESCWE</name>
<keyword evidence="4" id="KW-1185">Reference proteome</keyword>
<dbReference type="Gene3D" id="1.10.287.1490">
    <property type="match status" value="1"/>
</dbReference>
<accession>A0A0M9VRV7</accession>